<accession>A0A066Z1I1</accession>
<dbReference type="EMBL" id="JNBY01000024">
    <property type="protein sequence ID" value="KDN87633.1"/>
    <property type="molecule type" value="Genomic_DNA"/>
</dbReference>
<evidence type="ECO:0000313" key="1">
    <source>
        <dbReference type="EMBL" id="KDN87633.1"/>
    </source>
</evidence>
<dbReference type="AlphaFoldDB" id="A0A066Z1I1"/>
<keyword evidence="2" id="KW-1185">Reference proteome</keyword>
<comment type="caution">
    <text evidence="1">The sequence shown here is derived from an EMBL/GenBank/DDBJ whole genome shotgun (WGS) entry which is preliminary data.</text>
</comment>
<organism evidence="1 2">
    <name type="scientific">Kitasatospora cheerisanensis KCTC 2395</name>
    <dbReference type="NCBI Taxonomy" id="1348663"/>
    <lineage>
        <taxon>Bacteria</taxon>
        <taxon>Bacillati</taxon>
        <taxon>Actinomycetota</taxon>
        <taxon>Actinomycetes</taxon>
        <taxon>Kitasatosporales</taxon>
        <taxon>Streptomycetaceae</taxon>
        <taxon>Kitasatospora</taxon>
    </lineage>
</organism>
<dbReference type="PATRIC" id="fig|1348663.4.peg.575"/>
<sequence length="41" mass="4250">MPPGRAGGPSGWNGVRRARRVRGCTCDCTGLCGDGTVQCQL</sequence>
<gene>
    <name evidence="1" type="ORF">KCH_06050</name>
</gene>
<dbReference type="Proteomes" id="UP000027178">
    <property type="component" value="Unassembled WGS sequence"/>
</dbReference>
<name>A0A066Z1I1_9ACTN</name>
<reference evidence="1 2" key="1">
    <citation type="submission" date="2014-05" db="EMBL/GenBank/DDBJ databases">
        <title>Draft Genome Sequence of Kitasatospora cheerisanensis KCTC 2395.</title>
        <authorList>
            <person name="Nam D.H."/>
        </authorList>
    </citation>
    <scope>NUCLEOTIDE SEQUENCE [LARGE SCALE GENOMIC DNA]</scope>
    <source>
        <strain evidence="1 2">KCTC 2395</strain>
    </source>
</reference>
<protein>
    <submittedName>
        <fullName evidence="1">Uncharacterized protein</fullName>
    </submittedName>
</protein>
<evidence type="ECO:0000313" key="2">
    <source>
        <dbReference type="Proteomes" id="UP000027178"/>
    </source>
</evidence>
<dbReference type="HOGENOM" id="CLU_3271419_0_0_11"/>
<proteinExistence type="predicted"/>